<evidence type="ECO:0000313" key="1">
    <source>
        <dbReference type="EMBL" id="QHT81053.1"/>
    </source>
</evidence>
<accession>A0A6C0HM86</accession>
<dbReference type="AlphaFoldDB" id="A0A6C0HM86"/>
<protein>
    <submittedName>
        <fullName evidence="1">Uncharacterized protein</fullName>
    </submittedName>
</protein>
<proteinExistence type="predicted"/>
<name>A0A6C0HM86_9ZZZZ</name>
<dbReference type="EMBL" id="MN739976">
    <property type="protein sequence ID" value="QHT81053.1"/>
    <property type="molecule type" value="Genomic_DNA"/>
</dbReference>
<organism evidence="1">
    <name type="scientific">viral metagenome</name>
    <dbReference type="NCBI Taxonomy" id="1070528"/>
    <lineage>
        <taxon>unclassified sequences</taxon>
        <taxon>metagenomes</taxon>
        <taxon>organismal metagenomes</taxon>
    </lineage>
</organism>
<reference evidence="1" key="1">
    <citation type="journal article" date="2020" name="Nature">
        <title>Giant virus diversity and host interactions through global metagenomics.</title>
        <authorList>
            <person name="Schulz F."/>
            <person name="Roux S."/>
            <person name="Paez-Espino D."/>
            <person name="Jungbluth S."/>
            <person name="Walsh D.A."/>
            <person name="Denef V.J."/>
            <person name="McMahon K.D."/>
            <person name="Konstantinidis K.T."/>
            <person name="Eloe-Fadrosh E.A."/>
            <person name="Kyrpides N.C."/>
            <person name="Woyke T."/>
        </authorList>
    </citation>
    <scope>NUCLEOTIDE SEQUENCE</scope>
    <source>
        <strain evidence="1">GVMAG-M-3300023184-135</strain>
    </source>
</reference>
<sequence>MIPNFSRMLFETLEEYDNYTLAMNAAKKMRKNVETVGSELLVALLCAGARFDAPECPPNLLGCAPEQFGKYRADMMSRPATDNEHSAANFMTARPPEWIGTQVYLTGKSFADTPEIKALNAGLDRKVVKADVYLKLADASFVGISVKQSEAATKSNYSVEKMFSEEDAAECLKVRREMLAAIGVTTYYDESKRDEVNALFYDRENPYWTLLRTHIETYKSSITKTLADCLYGAGVPYPLYEFDGTLLVRLSAVDLAQVTFEEHMPFYMCDKDGVTPRKCAKMFYRLTTPRGSYRVEVRWKGDCYGASPQFQIHSA</sequence>